<feature type="non-terminal residue" evidence="2">
    <location>
        <position position="1"/>
    </location>
</feature>
<reference evidence="2" key="1">
    <citation type="journal article" date="2023" name="IScience">
        <title>Live-bearing cockroach genome reveals convergent evolutionary mechanisms linked to viviparity in insects and beyond.</title>
        <authorList>
            <person name="Fouks B."/>
            <person name="Harrison M.C."/>
            <person name="Mikhailova A.A."/>
            <person name="Marchal E."/>
            <person name="English S."/>
            <person name="Carruthers M."/>
            <person name="Jennings E.C."/>
            <person name="Chiamaka E.L."/>
            <person name="Frigard R.A."/>
            <person name="Pippel M."/>
            <person name="Attardo G.M."/>
            <person name="Benoit J.B."/>
            <person name="Bornberg-Bauer E."/>
            <person name="Tobe S.S."/>
        </authorList>
    </citation>
    <scope>NUCLEOTIDE SEQUENCE</scope>
    <source>
        <strain evidence="2">Stay&amp;Tobe</strain>
    </source>
</reference>
<accession>A0AAD7ZLH0</accession>
<dbReference type="Proteomes" id="UP001233999">
    <property type="component" value="Unassembled WGS sequence"/>
</dbReference>
<feature type="region of interest" description="Disordered" evidence="1">
    <location>
        <begin position="1"/>
        <end position="107"/>
    </location>
</feature>
<gene>
    <name evidence="2" type="ORF">L9F63_022736</name>
</gene>
<keyword evidence="3" id="KW-1185">Reference proteome</keyword>
<organism evidence="2 3">
    <name type="scientific">Diploptera punctata</name>
    <name type="common">Pacific beetle cockroach</name>
    <dbReference type="NCBI Taxonomy" id="6984"/>
    <lineage>
        <taxon>Eukaryota</taxon>
        <taxon>Metazoa</taxon>
        <taxon>Ecdysozoa</taxon>
        <taxon>Arthropoda</taxon>
        <taxon>Hexapoda</taxon>
        <taxon>Insecta</taxon>
        <taxon>Pterygota</taxon>
        <taxon>Neoptera</taxon>
        <taxon>Polyneoptera</taxon>
        <taxon>Dictyoptera</taxon>
        <taxon>Blattodea</taxon>
        <taxon>Blaberoidea</taxon>
        <taxon>Blaberidae</taxon>
        <taxon>Diplopterinae</taxon>
        <taxon>Diploptera</taxon>
    </lineage>
</organism>
<name>A0AAD7ZLH0_DIPPU</name>
<evidence type="ECO:0000313" key="2">
    <source>
        <dbReference type="EMBL" id="KAJ9582919.1"/>
    </source>
</evidence>
<reference evidence="2" key="2">
    <citation type="submission" date="2023-05" db="EMBL/GenBank/DDBJ databases">
        <authorList>
            <person name="Fouks B."/>
        </authorList>
    </citation>
    <scope>NUCLEOTIDE SEQUENCE</scope>
    <source>
        <strain evidence="2">Stay&amp;Tobe</strain>
        <tissue evidence="2">Testes</tissue>
    </source>
</reference>
<evidence type="ECO:0000256" key="1">
    <source>
        <dbReference type="SAM" id="MobiDB-lite"/>
    </source>
</evidence>
<proteinExistence type="predicted"/>
<feature type="compositionally biased region" description="Polar residues" evidence="1">
    <location>
        <begin position="1"/>
        <end position="22"/>
    </location>
</feature>
<comment type="caution">
    <text evidence="2">The sequence shown here is derived from an EMBL/GenBank/DDBJ whole genome shotgun (WGS) entry which is preliminary data.</text>
</comment>
<dbReference type="EMBL" id="JASPKZ010007711">
    <property type="protein sequence ID" value="KAJ9582919.1"/>
    <property type="molecule type" value="Genomic_DNA"/>
</dbReference>
<feature type="compositionally biased region" description="Polar residues" evidence="1">
    <location>
        <begin position="81"/>
        <end position="101"/>
    </location>
</feature>
<evidence type="ECO:0000313" key="3">
    <source>
        <dbReference type="Proteomes" id="UP001233999"/>
    </source>
</evidence>
<sequence length="107" mass="11029">PSSTSSRQHLSVTILELSSSPGAGSYPMDSDPEKLSFLSNVSPGGLEPPIVMTPCGATPERRESNNSTRSTRSFAGGGIGQQQPNRSSCSDVILADSNSDTFGPGGE</sequence>
<protein>
    <submittedName>
        <fullName evidence="2">Uncharacterized protein</fullName>
    </submittedName>
</protein>
<dbReference type="AlphaFoldDB" id="A0AAD7ZLH0"/>